<dbReference type="STRING" id="1715691.TA5113_00714"/>
<sequence>MPARAYILDRPKELTSAVVFASPHSGNDYPDWFLRRSILNAMSIRSSEDAFVDRLFEAAPEFGAPILKAGAPRAFVDYNRSSEELDPALIAGVKWTGNNPRIASGLGVIPRVVSNARPIYRGKLRIDEAESRLTNYWHPYHNVLKSLIHEAEVEFGRAILVDCHSMPHEALENVRLKNGKRPEIVLGDRFGASAHPEIVEEIEAAFKAVGFVVSRNTPFAGAYVTQHYGRPSRRHHAVQVEIDRSLYMNEARIAPNSQFDDVRRALRSVTEQIARIGHAPQRLAAE</sequence>
<dbReference type="Proteomes" id="UP000051184">
    <property type="component" value="Unassembled WGS sequence"/>
</dbReference>
<dbReference type="RefSeq" id="WP_058313335.1">
    <property type="nucleotide sequence ID" value="NZ_CYTO01000008.1"/>
</dbReference>
<evidence type="ECO:0000313" key="1">
    <source>
        <dbReference type="EMBL" id="CUK24307.1"/>
    </source>
</evidence>
<dbReference type="Pfam" id="PF05013">
    <property type="entry name" value="FGase"/>
    <property type="match status" value="1"/>
</dbReference>
<dbReference type="EMBL" id="CYUE01000002">
    <property type="protein sequence ID" value="CUK24307.1"/>
    <property type="molecule type" value="Genomic_DNA"/>
</dbReference>
<dbReference type="OrthoDB" id="9802050at2"/>
<proteinExistence type="predicted"/>
<name>A0A0P1IL90_9RHOB</name>
<evidence type="ECO:0000313" key="2">
    <source>
        <dbReference type="Proteomes" id="UP000051184"/>
    </source>
</evidence>
<reference evidence="2" key="1">
    <citation type="submission" date="2015-09" db="EMBL/GenBank/DDBJ databases">
        <authorList>
            <person name="Rodrigo-Torres Lidia"/>
            <person name="Arahal R.David."/>
        </authorList>
    </citation>
    <scope>NUCLEOTIDE SEQUENCE [LARGE SCALE GENOMIC DNA]</scope>
    <source>
        <strain evidence="2">CECT 5114</strain>
    </source>
</reference>
<gene>
    <name evidence="1" type="ORF">TA5114_00089</name>
</gene>
<protein>
    <submittedName>
        <fullName evidence="1">N-formylglutamate deformylase</fullName>
    </submittedName>
</protein>
<accession>A0A0P1IL90</accession>
<keyword evidence="2" id="KW-1185">Reference proteome</keyword>
<dbReference type="Gene3D" id="3.40.630.40">
    <property type="entry name" value="Zn-dependent exopeptidases"/>
    <property type="match status" value="1"/>
</dbReference>
<organism evidence="1 2">
    <name type="scientific">Cognatishimia activa</name>
    <dbReference type="NCBI Taxonomy" id="1715691"/>
    <lineage>
        <taxon>Bacteria</taxon>
        <taxon>Pseudomonadati</taxon>
        <taxon>Pseudomonadota</taxon>
        <taxon>Alphaproteobacteria</taxon>
        <taxon>Rhodobacterales</taxon>
        <taxon>Paracoccaceae</taxon>
        <taxon>Cognatishimia</taxon>
    </lineage>
</organism>
<dbReference type="SUPFAM" id="SSF53187">
    <property type="entry name" value="Zn-dependent exopeptidases"/>
    <property type="match status" value="1"/>
</dbReference>
<dbReference type="InterPro" id="IPR007709">
    <property type="entry name" value="N-FG_amidohydro"/>
</dbReference>
<dbReference type="AlphaFoldDB" id="A0A0P1IL90"/>